<dbReference type="PANTHER" id="PTHR24078:SF553">
    <property type="entry name" value="DNAJ HOMOLOG SUBFAMILY B MEMBER 5"/>
    <property type="match status" value="1"/>
</dbReference>
<dbReference type="CDD" id="cd06257">
    <property type="entry name" value="DnaJ"/>
    <property type="match status" value="1"/>
</dbReference>
<dbReference type="InterPro" id="IPR001623">
    <property type="entry name" value="DnaJ_domain"/>
</dbReference>
<evidence type="ECO:0000313" key="3">
    <source>
        <dbReference type="EMBL" id="MFD1784254.1"/>
    </source>
</evidence>
<organism evidence="3 4">
    <name type="scientific">Phenylobacterium terrae</name>
    <dbReference type="NCBI Taxonomy" id="2665495"/>
    <lineage>
        <taxon>Bacteria</taxon>
        <taxon>Pseudomonadati</taxon>
        <taxon>Pseudomonadota</taxon>
        <taxon>Alphaproteobacteria</taxon>
        <taxon>Caulobacterales</taxon>
        <taxon>Caulobacteraceae</taxon>
        <taxon>Phenylobacterium</taxon>
    </lineage>
</organism>
<dbReference type="PROSITE" id="PS50076">
    <property type="entry name" value="DNAJ_2"/>
    <property type="match status" value="1"/>
</dbReference>
<dbReference type="SUPFAM" id="SSF46565">
    <property type="entry name" value="Chaperone J-domain"/>
    <property type="match status" value="1"/>
</dbReference>
<dbReference type="SMART" id="SM00271">
    <property type="entry name" value="DnaJ"/>
    <property type="match status" value="1"/>
</dbReference>
<sequence length="223" mass="24647">MSLERARQLMGVSETATTAEIRRAFRLQAKQAHPDRGGDAERFREVVEAYHLLLRMPAKARAPRAHERSWKPKTSSVELEITPEVAMLGGEVEHALSDGRRLRLTLPAGLRAGDKVRADGVELPVVIRGDGETLVRGDDLWITAKVPPRLMEQGGKLTVETPLGRRIVWITEKSGAQALIRLQGQGLPARGRHRQGHLFVRLSPGEAEPASEARKRFTAAWAA</sequence>
<dbReference type="Pfam" id="PF00226">
    <property type="entry name" value="DnaJ"/>
    <property type="match status" value="1"/>
</dbReference>
<name>A0ABW4N456_9CAUL</name>
<feature type="domain" description="J" evidence="2">
    <location>
        <begin position="5"/>
        <end position="58"/>
    </location>
</feature>
<dbReference type="RefSeq" id="WP_377283794.1">
    <property type="nucleotide sequence ID" value="NZ_JBHRSI010000009.1"/>
</dbReference>
<dbReference type="PANTHER" id="PTHR24078">
    <property type="entry name" value="DNAJ HOMOLOG SUBFAMILY C MEMBER"/>
    <property type="match status" value="1"/>
</dbReference>
<gene>
    <name evidence="3" type="ORF">ACFSC0_12675</name>
</gene>
<evidence type="ECO:0000256" key="1">
    <source>
        <dbReference type="ARBA" id="ARBA00023186"/>
    </source>
</evidence>
<comment type="caution">
    <text evidence="3">The sequence shown here is derived from an EMBL/GenBank/DDBJ whole genome shotgun (WGS) entry which is preliminary data.</text>
</comment>
<keyword evidence="1" id="KW-0143">Chaperone</keyword>
<dbReference type="Gene3D" id="2.60.260.20">
    <property type="entry name" value="Urease metallochaperone UreE, N-terminal domain"/>
    <property type="match status" value="2"/>
</dbReference>
<evidence type="ECO:0000259" key="2">
    <source>
        <dbReference type="PROSITE" id="PS50076"/>
    </source>
</evidence>
<dbReference type="Proteomes" id="UP001597237">
    <property type="component" value="Unassembled WGS sequence"/>
</dbReference>
<dbReference type="InterPro" id="IPR008971">
    <property type="entry name" value="HSP40/DnaJ_pept-bd"/>
</dbReference>
<dbReference type="Gene3D" id="1.10.287.110">
    <property type="entry name" value="DnaJ domain"/>
    <property type="match status" value="1"/>
</dbReference>
<protein>
    <submittedName>
        <fullName evidence="3">DnaJ domain-containing protein</fullName>
    </submittedName>
</protein>
<dbReference type="SUPFAM" id="SSF49493">
    <property type="entry name" value="HSP40/DnaJ peptide-binding domain"/>
    <property type="match status" value="2"/>
</dbReference>
<dbReference type="InterPro" id="IPR051339">
    <property type="entry name" value="DnaJ_subfamily_B"/>
</dbReference>
<evidence type="ECO:0000313" key="4">
    <source>
        <dbReference type="Proteomes" id="UP001597237"/>
    </source>
</evidence>
<proteinExistence type="predicted"/>
<keyword evidence="4" id="KW-1185">Reference proteome</keyword>
<dbReference type="InterPro" id="IPR036869">
    <property type="entry name" value="J_dom_sf"/>
</dbReference>
<reference evidence="4" key="1">
    <citation type="journal article" date="2019" name="Int. J. Syst. Evol. Microbiol.">
        <title>The Global Catalogue of Microorganisms (GCM) 10K type strain sequencing project: providing services to taxonomists for standard genome sequencing and annotation.</title>
        <authorList>
            <consortium name="The Broad Institute Genomics Platform"/>
            <consortium name="The Broad Institute Genome Sequencing Center for Infectious Disease"/>
            <person name="Wu L."/>
            <person name="Ma J."/>
        </authorList>
    </citation>
    <scope>NUCLEOTIDE SEQUENCE [LARGE SCALE GENOMIC DNA]</scope>
    <source>
        <strain evidence="4">DFY28</strain>
    </source>
</reference>
<accession>A0ABW4N456</accession>
<dbReference type="EMBL" id="JBHUEY010000001">
    <property type="protein sequence ID" value="MFD1784254.1"/>
    <property type="molecule type" value="Genomic_DNA"/>
</dbReference>